<dbReference type="PIRSF" id="PIRSF000390">
    <property type="entry name" value="PLP_StrS"/>
    <property type="match status" value="1"/>
</dbReference>
<dbReference type="PANTHER" id="PTHR30244:SF34">
    <property type="entry name" value="DTDP-4-AMINO-4,6-DIDEOXYGALACTOSE TRANSAMINASE"/>
    <property type="match status" value="1"/>
</dbReference>
<evidence type="ECO:0000256" key="11">
    <source>
        <dbReference type="PIRSR" id="PIRSR000390-2"/>
    </source>
</evidence>
<evidence type="ECO:0000256" key="6">
    <source>
        <dbReference type="ARBA" id="ARBA00037999"/>
    </source>
</evidence>
<dbReference type="EC" id="2.6.1.102" evidence="8"/>
<dbReference type="InterPro" id="IPR015422">
    <property type="entry name" value="PyrdxlP-dep_Trfase_small"/>
</dbReference>
<keyword evidence="3 13" id="KW-0032">Aminotransferase</keyword>
<feature type="modified residue" description="N6-(pyridoxal phosphate)lysine" evidence="11">
    <location>
        <position position="187"/>
    </location>
</feature>
<dbReference type="Gene3D" id="3.90.1150.10">
    <property type="entry name" value="Aspartate Aminotransferase, domain 1"/>
    <property type="match status" value="1"/>
</dbReference>
<evidence type="ECO:0000256" key="5">
    <source>
        <dbReference type="ARBA" id="ARBA00022898"/>
    </source>
</evidence>
<dbReference type="GO" id="GO:0000271">
    <property type="term" value="P:polysaccharide biosynthetic process"/>
    <property type="evidence" value="ECO:0007669"/>
    <property type="project" value="TreeGrafter"/>
</dbReference>
<dbReference type="Proteomes" id="UP000309561">
    <property type="component" value="Unassembled WGS sequence"/>
</dbReference>
<dbReference type="FunFam" id="3.40.640.10:FF:000090">
    <property type="entry name" value="Pyridoxal phosphate-dependent aminotransferase"/>
    <property type="match status" value="1"/>
</dbReference>
<comment type="pathway">
    <text evidence="2">Bacterial outer membrane biogenesis; LPS O-antigen biosynthesis.</text>
</comment>
<evidence type="ECO:0000256" key="4">
    <source>
        <dbReference type="ARBA" id="ARBA00022679"/>
    </source>
</evidence>
<organism evidence="13 14">
    <name type="scientific">Sulfurimonas crateris</name>
    <dbReference type="NCBI Taxonomy" id="2574727"/>
    <lineage>
        <taxon>Bacteria</taxon>
        <taxon>Pseudomonadati</taxon>
        <taxon>Campylobacterota</taxon>
        <taxon>Epsilonproteobacteria</taxon>
        <taxon>Campylobacterales</taxon>
        <taxon>Sulfurimonadaceae</taxon>
        <taxon>Sulfurimonas</taxon>
    </lineage>
</organism>
<gene>
    <name evidence="13" type="primary">pglE</name>
    <name evidence="13" type="ORF">FCU45_04580</name>
</gene>
<dbReference type="GO" id="GO:0102933">
    <property type="term" value="F:GDP-4-dehydro-6-deoxy-D-mannose-4-aminotransferase activity"/>
    <property type="evidence" value="ECO:0007669"/>
    <property type="project" value="UniProtKB-EC"/>
</dbReference>
<evidence type="ECO:0000313" key="14">
    <source>
        <dbReference type="Proteomes" id="UP000309561"/>
    </source>
</evidence>
<dbReference type="SUPFAM" id="SSF53383">
    <property type="entry name" value="PLP-dependent transferases"/>
    <property type="match status" value="1"/>
</dbReference>
<evidence type="ECO:0000256" key="7">
    <source>
        <dbReference type="ARBA" id="ARBA00051587"/>
    </source>
</evidence>
<comment type="caution">
    <text evidence="13">The sequence shown here is derived from an EMBL/GenBank/DDBJ whole genome shotgun (WGS) entry which is preliminary data.</text>
</comment>
<dbReference type="PANTHER" id="PTHR30244">
    <property type="entry name" value="TRANSAMINASE"/>
    <property type="match status" value="1"/>
</dbReference>
<evidence type="ECO:0000256" key="2">
    <source>
        <dbReference type="ARBA" id="ARBA00005125"/>
    </source>
</evidence>
<dbReference type="AlphaFoldDB" id="A0A4U2Z8R8"/>
<proteinExistence type="inferred from homology"/>
<sequence>MNKRFFLSEPHMSGNELKYIEKVFQSNYIAPLGEHVNKFEESIKDYAGAKNALAVISGTAAIHLALRVLGIGQDDDVLASTFTFIGSVNAILYQGANPVFIDSDKKSWNLSSKLLNKYLCECDKKPKALIVTHLYGQCADIEKIADICALHGVYLIEDAAESLGAVFNGKHTGTFGDFGIYSFNGNKILTTSGGGMLVSSNKEWIDKAKFYCTQAKEPFVHYEHLEYGYNYRMSNVLAAIGVAQMEVIEERVAKKREIFEWYREFLGDVKEITFMPELENSRGNRWLTAMIFAKSDYNKIMKALEEVNVESRPLWKPMHMQPLFSDAKSVVDGTSEELFNKGLCVASSTTMMKDDVKMICDVIKENICGTGGRT</sequence>
<dbReference type="InterPro" id="IPR015421">
    <property type="entry name" value="PyrdxlP-dep_Trfase_major"/>
</dbReference>
<dbReference type="EMBL" id="SZPX01000003">
    <property type="protein sequence ID" value="TKI69890.1"/>
    <property type="molecule type" value="Genomic_DNA"/>
</dbReference>
<keyword evidence="5 11" id="KW-0663">Pyridoxal phosphate</keyword>
<reference evidence="13 14" key="1">
    <citation type="submission" date="2019-04" db="EMBL/GenBank/DDBJ databases">
        <title>Sulfurimonas crateris sp. nov. a facultative anaerobic sulfur-oxidizing chemolithautotrophic bacterium isolated from a terrestrial mud vulcano.</title>
        <authorList>
            <person name="Ratnikova N.M."/>
            <person name="Slobodkin A.I."/>
            <person name="Merkel A.Y."/>
            <person name="Novikov A."/>
            <person name="Bonch-Osmolovskaya E.A."/>
            <person name="Slobodkina G.B."/>
        </authorList>
    </citation>
    <scope>NUCLEOTIDE SEQUENCE [LARGE SCALE GENOMIC DNA]</scope>
    <source>
        <strain evidence="13 14">SN118</strain>
    </source>
</reference>
<evidence type="ECO:0000256" key="9">
    <source>
        <dbReference type="ARBA" id="ARBA00074221"/>
    </source>
</evidence>
<evidence type="ECO:0000256" key="10">
    <source>
        <dbReference type="PIRSR" id="PIRSR000390-1"/>
    </source>
</evidence>
<accession>A0A4U2Z8R8</accession>
<keyword evidence="14" id="KW-1185">Reference proteome</keyword>
<protein>
    <recommendedName>
        <fullName evidence="9">GDP-perosamine synthase</fullName>
        <ecNumber evidence="8">2.6.1.102</ecNumber>
    </recommendedName>
</protein>
<dbReference type="OrthoDB" id="9766188at2"/>
<evidence type="ECO:0000256" key="1">
    <source>
        <dbReference type="ARBA" id="ARBA00001933"/>
    </source>
</evidence>
<evidence type="ECO:0000313" key="13">
    <source>
        <dbReference type="EMBL" id="TKI69890.1"/>
    </source>
</evidence>
<comment type="similarity">
    <text evidence="6 12">Belongs to the DegT/DnrJ/EryC1 family.</text>
</comment>
<dbReference type="Gene3D" id="3.40.640.10">
    <property type="entry name" value="Type I PLP-dependent aspartate aminotransferase-like (Major domain)"/>
    <property type="match status" value="1"/>
</dbReference>
<dbReference type="RefSeq" id="WP_137012748.1">
    <property type="nucleotide sequence ID" value="NZ_SZPX01000003.1"/>
</dbReference>
<evidence type="ECO:0000256" key="8">
    <source>
        <dbReference type="ARBA" id="ARBA00066317"/>
    </source>
</evidence>
<dbReference type="InterPro" id="IPR015424">
    <property type="entry name" value="PyrdxlP-dep_Trfase"/>
</dbReference>
<feature type="active site" description="Proton acceptor" evidence="10">
    <location>
        <position position="187"/>
    </location>
</feature>
<evidence type="ECO:0000256" key="3">
    <source>
        <dbReference type="ARBA" id="ARBA00022576"/>
    </source>
</evidence>
<name>A0A4U2Z8R8_9BACT</name>
<keyword evidence="4 13" id="KW-0808">Transferase</keyword>
<comment type="cofactor">
    <cofactor evidence="1">
        <name>pyridoxal 5'-phosphate</name>
        <dbReference type="ChEBI" id="CHEBI:597326"/>
    </cofactor>
</comment>
<evidence type="ECO:0000256" key="12">
    <source>
        <dbReference type="RuleBase" id="RU004508"/>
    </source>
</evidence>
<dbReference type="Pfam" id="PF01041">
    <property type="entry name" value="DegT_DnrJ_EryC1"/>
    <property type="match status" value="1"/>
</dbReference>
<dbReference type="GO" id="GO:0030170">
    <property type="term" value="F:pyridoxal phosphate binding"/>
    <property type="evidence" value="ECO:0007669"/>
    <property type="project" value="TreeGrafter"/>
</dbReference>
<comment type="catalytic activity">
    <reaction evidence="7">
        <text>GDP-alpha-D-perosamine + 2-oxoglutarate = GDP-4-dehydro-alpha-D-rhamnose + L-glutamate</text>
        <dbReference type="Rhea" id="RHEA:36779"/>
        <dbReference type="ChEBI" id="CHEBI:16810"/>
        <dbReference type="ChEBI" id="CHEBI:29985"/>
        <dbReference type="ChEBI" id="CHEBI:57964"/>
        <dbReference type="ChEBI" id="CHEBI:73996"/>
        <dbReference type="EC" id="2.6.1.102"/>
    </reaction>
</comment>
<dbReference type="InterPro" id="IPR000653">
    <property type="entry name" value="DegT/StrS_aminotransferase"/>
</dbReference>
<dbReference type="CDD" id="cd00616">
    <property type="entry name" value="AHBA_syn"/>
    <property type="match status" value="1"/>
</dbReference>